<evidence type="ECO:0000313" key="2">
    <source>
        <dbReference type="EMBL" id="QGG94077.1"/>
    </source>
</evidence>
<keyword evidence="3" id="KW-1185">Reference proteome</keyword>
<dbReference type="RefSeq" id="WP_153758183.1">
    <property type="nucleotide sequence ID" value="NZ_CP045851.1"/>
</dbReference>
<accession>A0A5Q2RJ83</accession>
<protein>
    <submittedName>
        <fullName evidence="2">Uncharacterized protein</fullName>
    </submittedName>
</protein>
<dbReference type="AlphaFoldDB" id="A0A5Q2RJ83"/>
<dbReference type="EMBL" id="CP045851">
    <property type="protein sequence ID" value="QGG94077.1"/>
    <property type="molecule type" value="Genomic_DNA"/>
</dbReference>
<dbReference type="Proteomes" id="UP000334019">
    <property type="component" value="Chromosome"/>
</dbReference>
<organism evidence="2 3">
    <name type="scientific">Actinomarinicola tropica</name>
    <dbReference type="NCBI Taxonomy" id="2789776"/>
    <lineage>
        <taxon>Bacteria</taxon>
        <taxon>Bacillati</taxon>
        <taxon>Actinomycetota</taxon>
        <taxon>Acidimicrobiia</taxon>
        <taxon>Acidimicrobiales</taxon>
        <taxon>Iamiaceae</taxon>
        <taxon>Actinomarinicola</taxon>
    </lineage>
</organism>
<name>A0A5Q2RJ83_9ACTN</name>
<sequence length="110" mass="11394">MLVDERVGQGPGDGRHLVDGRRAERRQQEPPGQVWKGGSELIGGTGMTSFMGTSKGRDHGDVPGGEPLDVVGDGGQVLVPDRQPRALAPLGERDGAALALLGQRDAGSTT</sequence>
<proteinExistence type="predicted"/>
<feature type="region of interest" description="Disordered" evidence="1">
    <location>
        <begin position="1"/>
        <end position="64"/>
    </location>
</feature>
<reference evidence="2 3" key="1">
    <citation type="submission" date="2019-11" db="EMBL/GenBank/DDBJ databases">
        <authorList>
            <person name="He Y."/>
        </authorList>
    </citation>
    <scope>NUCLEOTIDE SEQUENCE [LARGE SCALE GENOMIC DNA]</scope>
    <source>
        <strain evidence="2 3">SCSIO 58843</strain>
    </source>
</reference>
<evidence type="ECO:0000313" key="3">
    <source>
        <dbReference type="Proteomes" id="UP000334019"/>
    </source>
</evidence>
<feature type="compositionally biased region" description="Basic and acidic residues" evidence="1">
    <location>
        <begin position="1"/>
        <end position="28"/>
    </location>
</feature>
<dbReference type="KEGG" id="atq:GH723_02575"/>
<gene>
    <name evidence="2" type="ORF">GH723_02575</name>
</gene>
<evidence type="ECO:0000256" key="1">
    <source>
        <dbReference type="SAM" id="MobiDB-lite"/>
    </source>
</evidence>